<evidence type="ECO:0000256" key="7">
    <source>
        <dbReference type="HAMAP-Rule" id="MF_00536"/>
    </source>
</evidence>
<evidence type="ECO:0000256" key="3">
    <source>
        <dbReference type="ARBA" id="ARBA00022857"/>
    </source>
</evidence>
<feature type="binding site" evidence="7">
    <location>
        <position position="140"/>
    </location>
    <ligand>
        <name>substrate</name>
    </ligand>
</feature>
<comment type="subcellular location">
    <subcellularLocation>
        <location evidence="7">Cytoplasm</location>
    </subcellularLocation>
</comment>
<dbReference type="GO" id="GO:0051287">
    <property type="term" value="F:NAD binding"/>
    <property type="evidence" value="ECO:0007669"/>
    <property type="project" value="InterPro"/>
</dbReference>
<dbReference type="GO" id="GO:0005737">
    <property type="term" value="C:cytoplasm"/>
    <property type="evidence" value="ECO:0007669"/>
    <property type="project" value="UniProtKB-SubCell"/>
</dbReference>
<dbReference type="EMBL" id="JMQM01000001">
    <property type="protein sequence ID" value="KFB10536.1"/>
    <property type="molecule type" value="Genomic_DNA"/>
</dbReference>
<dbReference type="GO" id="GO:0008615">
    <property type="term" value="P:pyridoxine biosynthetic process"/>
    <property type="evidence" value="ECO:0007669"/>
    <property type="project" value="UniProtKB-UniRule"/>
</dbReference>
<dbReference type="Proteomes" id="UP000053675">
    <property type="component" value="Unassembled WGS sequence"/>
</dbReference>
<dbReference type="RefSeq" id="WP_244444532.1">
    <property type="nucleotide sequence ID" value="NZ_JMQM01000001.1"/>
</dbReference>
<dbReference type="GO" id="GO:0000287">
    <property type="term" value="F:magnesium ion binding"/>
    <property type="evidence" value="ECO:0007669"/>
    <property type="project" value="UniProtKB-UniRule"/>
</dbReference>
<dbReference type="NCBIfam" id="NF003699">
    <property type="entry name" value="PRK05312.1"/>
    <property type="match status" value="1"/>
</dbReference>
<feature type="binding site" evidence="7">
    <location>
        <position position="141"/>
    </location>
    <ligand>
        <name>substrate</name>
    </ligand>
</feature>
<keyword evidence="7" id="KW-0862">Zinc</keyword>
<dbReference type="NCBIfam" id="TIGR00557">
    <property type="entry name" value="pdxA"/>
    <property type="match status" value="1"/>
</dbReference>
<proteinExistence type="inferred from homology"/>
<feature type="binding site" evidence="7">
    <location>
        <position position="220"/>
    </location>
    <ligand>
        <name>a divalent metal cation</name>
        <dbReference type="ChEBI" id="CHEBI:60240"/>
        <note>ligand shared between dimeric partners</note>
    </ligand>
</feature>
<keyword evidence="7" id="KW-0170">Cobalt</keyword>
<dbReference type="STRING" id="472175.EL18_01573"/>
<feature type="binding site" evidence="7">
    <location>
        <position position="292"/>
    </location>
    <ligand>
        <name>substrate</name>
    </ligand>
</feature>
<feature type="binding site" evidence="7">
    <location>
        <position position="175"/>
    </location>
    <ligand>
        <name>a divalent metal cation</name>
        <dbReference type="ChEBI" id="CHEBI:60240"/>
        <note>ligand shared between dimeric partners</note>
    </ligand>
</feature>
<dbReference type="PATRIC" id="fig|472175.3.peg.1581"/>
<comment type="catalytic activity">
    <reaction evidence="7">
        <text>4-(phosphooxy)-L-threonine + NAD(+) = 3-amino-2-oxopropyl phosphate + CO2 + NADH</text>
        <dbReference type="Rhea" id="RHEA:32275"/>
        <dbReference type="ChEBI" id="CHEBI:16526"/>
        <dbReference type="ChEBI" id="CHEBI:57279"/>
        <dbReference type="ChEBI" id="CHEBI:57540"/>
        <dbReference type="ChEBI" id="CHEBI:57945"/>
        <dbReference type="ChEBI" id="CHEBI:58452"/>
        <dbReference type="EC" id="1.1.1.262"/>
    </reaction>
</comment>
<feature type="binding site" evidence="7">
    <location>
        <position position="301"/>
    </location>
    <ligand>
        <name>substrate</name>
    </ligand>
</feature>
<evidence type="ECO:0000256" key="5">
    <source>
        <dbReference type="ARBA" id="ARBA00023027"/>
    </source>
</evidence>
<comment type="function">
    <text evidence="7">Catalyzes the NAD(P)-dependent oxidation of 4-(phosphooxy)-L-threonine (HTP) into 2-amino-3-oxo-4-(phosphooxy)butyric acid which spontaneously decarboxylates to form 3-amino-2-oxopropyl phosphate (AHAP).</text>
</comment>
<comment type="similarity">
    <text evidence="7">Belongs to the PdxA family.</text>
</comment>
<dbReference type="PANTHER" id="PTHR30004:SF6">
    <property type="entry name" value="D-THREONATE 4-PHOSPHATE DEHYDROGENASE"/>
    <property type="match status" value="1"/>
</dbReference>
<name>A0A084UC50_9HYPH</name>
<dbReference type="HAMAP" id="MF_00536">
    <property type="entry name" value="PdxA"/>
    <property type="match status" value="1"/>
</dbReference>
<keyword evidence="2 7" id="KW-0479">Metal-binding</keyword>
<comment type="cofactor">
    <cofactor evidence="7">
        <name>Zn(2+)</name>
        <dbReference type="ChEBI" id="CHEBI:29105"/>
    </cofactor>
    <cofactor evidence="7">
        <name>Mg(2+)</name>
        <dbReference type="ChEBI" id="CHEBI:18420"/>
    </cofactor>
    <cofactor evidence="7">
        <name>Co(2+)</name>
        <dbReference type="ChEBI" id="CHEBI:48828"/>
    </cofactor>
    <text evidence="7">Binds 1 divalent metal cation per subunit. Can use ions such as Zn(2+), Mg(2+) or Co(2+).</text>
</comment>
<evidence type="ECO:0000313" key="8">
    <source>
        <dbReference type="EMBL" id="KFB10536.1"/>
    </source>
</evidence>
<comment type="subunit">
    <text evidence="7">Homodimer.</text>
</comment>
<feature type="binding site" evidence="7">
    <location>
        <position position="283"/>
    </location>
    <ligand>
        <name>substrate</name>
    </ligand>
</feature>
<dbReference type="PANTHER" id="PTHR30004">
    <property type="entry name" value="4-HYDROXYTHREONINE-4-PHOSPHATE DEHYDROGENASE"/>
    <property type="match status" value="1"/>
</dbReference>
<evidence type="ECO:0000256" key="1">
    <source>
        <dbReference type="ARBA" id="ARBA00022490"/>
    </source>
</evidence>
<gene>
    <name evidence="8" type="primary">pdxA_1</name>
    <name evidence="7" type="synonym">pdxA</name>
    <name evidence="8" type="ORF">EL18_01573</name>
</gene>
<organism evidence="8 9">
    <name type="scientific">Nitratireductor basaltis</name>
    <dbReference type="NCBI Taxonomy" id="472175"/>
    <lineage>
        <taxon>Bacteria</taxon>
        <taxon>Pseudomonadati</taxon>
        <taxon>Pseudomonadota</taxon>
        <taxon>Alphaproteobacteria</taxon>
        <taxon>Hyphomicrobiales</taxon>
        <taxon>Phyllobacteriaceae</taxon>
        <taxon>Nitratireductor</taxon>
    </lineage>
</organism>
<dbReference type="GO" id="GO:0050570">
    <property type="term" value="F:4-hydroxythreonine-4-phosphate dehydrogenase activity"/>
    <property type="evidence" value="ECO:0007669"/>
    <property type="project" value="UniProtKB-UniRule"/>
</dbReference>
<protein>
    <recommendedName>
        <fullName evidence="7">4-hydroxythreonine-4-phosphate dehydrogenase</fullName>
        <ecNumber evidence="7">1.1.1.262</ecNumber>
    </recommendedName>
    <alternativeName>
        <fullName evidence="7">4-(phosphohydroxy)-L-threonine dehydrogenase</fullName>
    </alternativeName>
</protein>
<dbReference type="GO" id="GO:0008270">
    <property type="term" value="F:zinc ion binding"/>
    <property type="evidence" value="ECO:0007669"/>
    <property type="project" value="UniProtKB-UniRule"/>
</dbReference>
<keyword evidence="9" id="KW-1185">Reference proteome</keyword>
<dbReference type="Pfam" id="PF04166">
    <property type="entry name" value="PdxA"/>
    <property type="match status" value="1"/>
</dbReference>
<feature type="binding site" evidence="7">
    <location>
        <position position="275"/>
    </location>
    <ligand>
        <name>a divalent metal cation</name>
        <dbReference type="ChEBI" id="CHEBI:60240"/>
        <note>ligand shared between dimeric partners</note>
    </ligand>
</feature>
<evidence type="ECO:0000313" key="9">
    <source>
        <dbReference type="Proteomes" id="UP000053675"/>
    </source>
</evidence>
<comment type="miscellaneous">
    <text evidence="7">The active site is located at the dimer interface.</text>
</comment>
<keyword evidence="6 7" id="KW-0664">Pyridoxine biosynthesis</keyword>
<dbReference type="InterPro" id="IPR037510">
    <property type="entry name" value="PdxA"/>
</dbReference>
<keyword evidence="1 7" id="KW-0963">Cytoplasm</keyword>
<comment type="pathway">
    <text evidence="7">Cofactor biosynthesis; pyridoxine 5'-phosphate biosynthesis; pyridoxine 5'-phosphate from D-erythrose 4-phosphate: step 4/5.</text>
</comment>
<dbReference type="UniPathway" id="UPA00244">
    <property type="reaction ID" value="UER00312"/>
</dbReference>
<evidence type="ECO:0000256" key="6">
    <source>
        <dbReference type="ARBA" id="ARBA00023096"/>
    </source>
</evidence>
<dbReference type="AlphaFoldDB" id="A0A084UC50"/>
<keyword evidence="5 7" id="KW-0520">NAD</keyword>
<dbReference type="GO" id="GO:0042823">
    <property type="term" value="P:pyridoxal phosphate biosynthetic process"/>
    <property type="evidence" value="ECO:0007669"/>
    <property type="project" value="UniProtKB-UniRule"/>
</dbReference>
<dbReference type="Gene3D" id="3.40.718.10">
    <property type="entry name" value="Isopropylmalate Dehydrogenase"/>
    <property type="match status" value="1"/>
</dbReference>
<evidence type="ECO:0000256" key="4">
    <source>
        <dbReference type="ARBA" id="ARBA00023002"/>
    </source>
</evidence>
<comment type="caution">
    <text evidence="8">The sequence shown here is derived from an EMBL/GenBank/DDBJ whole genome shotgun (WGS) entry which is preliminary data.</text>
</comment>
<keyword evidence="4 7" id="KW-0560">Oxidoreductase</keyword>
<evidence type="ECO:0000256" key="2">
    <source>
        <dbReference type="ARBA" id="ARBA00022723"/>
    </source>
</evidence>
<dbReference type="GO" id="GO:0050897">
    <property type="term" value="F:cobalt ion binding"/>
    <property type="evidence" value="ECO:0007669"/>
    <property type="project" value="UniProtKB-UniRule"/>
</dbReference>
<dbReference type="eggNOG" id="COG1995">
    <property type="taxonomic scope" value="Bacteria"/>
</dbReference>
<keyword evidence="7" id="KW-0460">Magnesium</keyword>
<accession>A0A084UC50</accession>
<dbReference type="SUPFAM" id="SSF53659">
    <property type="entry name" value="Isocitrate/Isopropylmalate dehydrogenase-like"/>
    <property type="match status" value="1"/>
</dbReference>
<keyword evidence="3 7" id="KW-0521">NADP</keyword>
<sequence length="343" mass="36517">MSGELNRPLAVSIGEPAGIGPELLLKAWTMREECALPPFYVLGDKSLLEARAKRLGLDVPVVASGPLEAIRDFSNALPAVSLENVMSDAPGQPSADNAAAVIEAITRGVEDVVAGRASALVTCPIAKKPLYEAGFEFPGHTEYLGHLAEQHGASAPRAVMMLAGPQLKSVPITVHQSLRDAIAALTQKEIVEVSRIVHREMRERFGVAQPRLAIAGLNPHAGEGGTMGLEDEEIVRPAVEALRAEGIDAIGPLPSDTMFHARARENYDVALCMYHDQALIPVKTLAFDETVNVTLGLPFIRTSPDHGTAFDIAAKGIALPDSLIAAMKLAHQLARNTSTRMSV</sequence>
<dbReference type="EC" id="1.1.1.262" evidence="7"/>
<dbReference type="InterPro" id="IPR005255">
    <property type="entry name" value="PdxA_fam"/>
</dbReference>
<reference evidence="8 9" key="1">
    <citation type="submission" date="2014-05" db="EMBL/GenBank/DDBJ databases">
        <title>Draft Genome Sequence of Nitratireductor basaltis Strain UMTGB225, A Marine Bacterium Isolated from Green Barrel Tunicate.</title>
        <authorList>
            <person name="Gan H.Y."/>
        </authorList>
    </citation>
    <scope>NUCLEOTIDE SEQUENCE [LARGE SCALE GENOMIC DNA]</scope>
    <source>
        <strain evidence="8 9">UMTGB225</strain>
    </source>
</reference>